<evidence type="ECO:0000313" key="1">
    <source>
        <dbReference type="EMBL" id="HEC56390.1"/>
    </source>
</evidence>
<proteinExistence type="predicted"/>
<dbReference type="EMBL" id="DRIE01000009">
    <property type="protein sequence ID" value="HEC56390.1"/>
    <property type="molecule type" value="Genomic_DNA"/>
</dbReference>
<dbReference type="EMBL" id="LYOR01000003">
    <property type="protein sequence ID" value="OFV66314.1"/>
    <property type="molecule type" value="Genomic_DNA"/>
</dbReference>
<sequence length="253" mass="28457">MIAEKLLEDRKKLEERLRRLTGGANVFVSEADLFAMSCGCIGIISYIQGMQFEDVEIYHEELMNIIEELSLDLGIYPSVSYAQMKPGTFDLERLQAHDLCDNCQKEYAGVGGKPWPDILIFKMDNGGKSNFTSILEYRSSIEELLREISRRPAYVMQFNIFARACGCCGTTAVVRGIFGDEINAKKDMIVSHILELSKELGIVPTMIYSMMVHGTDAVAGISAQQACEGCRTTYEEYEIIPRPDLEMLYLEKG</sequence>
<protein>
    <submittedName>
        <fullName evidence="2">Metal-binding protein</fullName>
    </submittedName>
</protein>
<dbReference type="STRING" id="1839936.SBU_000856"/>
<reference evidence="1" key="2">
    <citation type="journal article" date="2020" name="mSystems">
        <title>Genome- and Community-Level Interaction Insights into Carbon Utilization and Element Cycling Functions of Hydrothermarchaeota in Hydrothermal Sediment.</title>
        <authorList>
            <person name="Zhou Z."/>
            <person name="Liu Y."/>
            <person name="Xu W."/>
            <person name="Pan J."/>
            <person name="Luo Z.H."/>
            <person name="Li M."/>
        </authorList>
    </citation>
    <scope>NUCLEOTIDE SEQUENCE [LARGE SCALE GENOMIC DNA]</scope>
    <source>
        <strain evidence="1">HyVt-386</strain>
    </source>
</reference>
<name>A0A1F2P573_9EURY</name>
<dbReference type="Proteomes" id="UP000885936">
    <property type="component" value="Unassembled WGS sequence"/>
</dbReference>
<comment type="caution">
    <text evidence="2">The sequence shown here is derived from an EMBL/GenBank/DDBJ whole genome shotgun (WGS) entry which is preliminary data.</text>
</comment>
<gene>
    <name evidence="1" type="ORF">ENI32_00650</name>
    <name evidence="2" type="ORF">SBU_000856</name>
</gene>
<dbReference type="Proteomes" id="UP000185779">
    <property type="component" value="Unassembled WGS sequence"/>
</dbReference>
<dbReference type="InterPro" id="IPR020380">
    <property type="entry name" value="Uncharacterised_MJ1658"/>
</dbReference>
<accession>A0A1F2P573</accession>
<keyword evidence="3" id="KW-1185">Reference proteome</keyword>
<organism evidence="2 3">
    <name type="scientific">Candidatus Syntropharchaeum butanivorans</name>
    <dbReference type="NCBI Taxonomy" id="1839936"/>
    <lineage>
        <taxon>Archaea</taxon>
        <taxon>Methanobacteriati</taxon>
        <taxon>Methanobacteriota</taxon>
        <taxon>Stenosarchaea group</taxon>
        <taxon>Methanomicrobia</taxon>
        <taxon>Methanosarcinales</taxon>
        <taxon>ANME-2 cluster</taxon>
        <taxon>Candidatus Syntropharchaeum</taxon>
    </lineage>
</organism>
<dbReference type="AlphaFoldDB" id="A0A1F2P573"/>
<dbReference type="Pfam" id="PF17393">
    <property type="entry name" value="DUF5402"/>
    <property type="match status" value="2"/>
</dbReference>
<evidence type="ECO:0000313" key="2">
    <source>
        <dbReference type="EMBL" id="OFV66314.1"/>
    </source>
</evidence>
<reference evidence="2 3" key="1">
    <citation type="submission" date="2016-05" db="EMBL/GenBank/DDBJ databases">
        <title>Microbial consortia oxidize butane by reversing methanogenesis.</title>
        <authorList>
            <person name="Laso-Perez R."/>
            <person name="Richter M."/>
            <person name="Wegener G."/>
            <person name="Musat F."/>
        </authorList>
    </citation>
    <scope>NUCLEOTIDE SEQUENCE [LARGE SCALE GENOMIC DNA]</scope>
    <source>
        <strain evidence="2">BOX1</strain>
    </source>
</reference>
<evidence type="ECO:0000313" key="3">
    <source>
        <dbReference type="Proteomes" id="UP000185779"/>
    </source>
</evidence>